<dbReference type="GO" id="GO:0031982">
    <property type="term" value="C:vesicle"/>
    <property type="evidence" value="ECO:0007669"/>
    <property type="project" value="TreeGrafter"/>
</dbReference>
<dbReference type="Gramene" id="KZM90060">
    <property type="protein sequence ID" value="KZM90060"/>
    <property type="gene ID" value="DCAR_022575"/>
</dbReference>
<dbReference type="Proteomes" id="UP000077755">
    <property type="component" value="Chromosome 6"/>
</dbReference>
<evidence type="ECO:0000313" key="3">
    <source>
        <dbReference type="Proteomes" id="UP000077755"/>
    </source>
</evidence>
<dbReference type="InterPro" id="IPR036869">
    <property type="entry name" value="J_dom_sf"/>
</dbReference>
<accession>A0A161ZTR0</accession>
<dbReference type="OMA" id="MRREDQA"/>
<dbReference type="PANTHER" id="PTHR23172:SF87">
    <property type="entry name" value="CHAPERONE DNAJ-DOMAIN SUPERFAMILY PROTEIN"/>
    <property type="match status" value="1"/>
</dbReference>
<dbReference type="AlphaFoldDB" id="A0A161ZTR0"/>
<evidence type="ECO:0000313" key="1">
    <source>
        <dbReference type="EMBL" id="KZM90060.1"/>
    </source>
</evidence>
<dbReference type="GO" id="GO:0005737">
    <property type="term" value="C:cytoplasm"/>
    <property type="evidence" value="ECO:0007669"/>
    <property type="project" value="TreeGrafter"/>
</dbReference>
<dbReference type="EMBL" id="LNRQ01000006">
    <property type="protein sequence ID" value="KZM90060.1"/>
    <property type="molecule type" value="Genomic_DNA"/>
</dbReference>
<keyword evidence="3" id="KW-1185">Reference proteome</keyword>
<reference evidence="1" key="1">
    <citation type="journal article" date="2016" name="Nat. Genet.">
        <title>A high-quality carrot genome assembly provides new insights into carotenoid accumulation and asterid genome evolution.</title>
        <authorList>
            <person name="Iorizzo M."/>
            <person name="Ellison S."/>
            <person name="Senalik D."/>
            <person name="Zeng P."/>
            <person name="Satapoomin P."/>
            <person name="Huang J."/>
            <person name="Bowman M."/>
            <person name="Iovene M."/>
            <person name="Sanseverino W."/>
            <person name="Cavagnaro P."/>
            <person name="Yildiz M."/>
            <person name="Macko-Podgorni A."/>
            <person name="Moranska E."/>
            <person name="Grzebelus E."/>
            <person name="Grzebelus D."/>
            <person name="Ashrafi H."/>
            <person name="Zheng Z."/>
            <person name="Cheng S."/>
            <person name="Spooner D."/>
            <person name="Van Deynze A."/>
            <person name="Simon P."/>
        </authorList>
    </citation>
    <scope>NUCLEOTIDE SEQUENCE [LARGE SCALE GENOMIC DNA]</scope>
    <source>
        <tissue evidence="1">Leaf</tissue>
    </source>
</reference>
<organism evidence="1">
    <name type="scientific">Daucus carota subsp. sativus</name>
    <name type="common">Carrot</name>
    <dbReference type="NCBI Taxonomy" id="79200"/>
    <lineage>
        <taxon>Eukaryota</taxon>
        <taxon>Viridiplantae</taxon>
        <taxon>Streptophyta</taxon>
        <taxon>Embryophyta</taxon>
        <taxon>Tracheophyta</taxon>
        <taxon>Spermatophyta</taxon>
        <taxon>Magnoliopsida</taxon>
        <taxon>eudicotyledons</taxon>
        <taxon>Gunneridae</taxon>
        <taxon>Pentapetalae</taxon>
        <taxon>asterids</taxon>
        <taxon>campanulids</taxon>
        <taxon>Apiales</taxon>
        <taxon>Apiaceae</taxon>
        <taxon>Apioideae</taxon>
        <taxon>Scandiceae</taxon>
        <taxon>Daucinae</taxon>
        <taxon>Daucus</taxon>
        <taxon>Daucus sect. Daucus</taxon>
    </lineage>
</organism>
<evidence type="ECO:0000313" key="2">
    <source>
        <dbReference type="EMBL" id="WOH04181.1"/>
    </source>
</evidence>
<proteinExistence type="predicted"/>
<dbReference type="GO" id="GO:0072318">
    <property type="term" value="P:clathrin coat disassembly"/>
    <property type="evidence" value="ECO:0007669"/>
    <property type="project" value="TreeGrafter"/>
</dbReference>
<dbReference type="EMBL" id="CP093348">
    <property type="protein sequence ID" value="WOH04181.1"/>
    <property type="molecule type" value="Genomic_DNA"/>
</dbReference>
<protein>
    <recommendedName>
        <fullName evidence="4">J domain-containing protein</fullName>
    </recommendedName>
</protein>
<dbReference type="SUPFAM" id="SSF46565">
    <property type="entry name" value="Chaperone J-domain"/>
    <property type="match status" value="1"/>
</dbReference>
<dbReference type="GO" id="GO:0030276">
    <property type="term" value="F:clathrin binding"/>
    <property type="evidence" value="ECO:0007669"/>
    <property type="project" value="TreeGrafter"/>
</dbReference>
<gene>
    <name evidence="1" type="ORF">DCAR_022575</name>
    <name evidence="2" type="ORF">DCAR_0623590</name>
</gene>
<dbReference type="PANTHER" id="PTHR23172">
    <property type="entry name" value="AUXILIN/CYCLIN G-ASSOCIATED KINASE-RELATED"/>
    <property type="match status" value="1"/>
</dbReference>
<name>A0A161ZTR0_DAUCS</name>
<evidence type="ECO:0008006" key="4">
    <source>
        <dbReference type="Google" id="ProtNLM"/>
    </source>
</evidence>
<dbReference type="GO" id="GO:0072583">
    <property type="term" value="P:clathrin-dependent endocytosis"/>
    <property type="evidence" value="ECO:0007669"/>
    <property type="project" value="TreeGrafter"/>
</dbReference>
<reference evidence="2" key="2">
    <citation type="submission" date="2022-03" db="EMBL/GenBank/DDBJ databases">
        <title>Draft title - Genomic analysis of global carrot germplasm unveils the trajectory of domestication and the origin of high carotenoid orange carrot.</title>
        <authorList>
            <person name="Iorizzo M."/>
            <person name="Ellison S."/>
            <person name="Senalik D."/>
            <person name="Macko-Podgorni A."/>
            <person name="Grzebelus D."/>
            <person name="Bostan H."/>
            <person name="Rolling W."/>
            <person name="Curaba J."/>
            <person name="Simon P."/>
        </authorList>
    </citation>
    <scope>NUCLEOTIDE SEQUENCE</scope>
    <source>
        <tissue evidence="2">Leaf</tissue>
    </source>
</reference>
<dbReference type="Gene3D" id="1.10.287.110">
    <property type="entry name" value="DnaJ domain"/>
    <property type="match status" value="1"/>
</dbReference>
<sequence>MIGLWECGMLRIQPMTNMLNVYRFTMLAAERLAESLDAEFKRWSIGKEGNLRALLSTLQYILGPGSDWQPISLTDIIMSDAVKKAYRKATLHVHPDKLQQQGASIREKYICEKVFDLLKVCI</sequence>